<dbReference type="Proteomes" id="UP000593892">
    <property type="component" value="Chromosome"/>
</dbReference>
<dbReference type="GO" id="GO:0016491">
    <property type="term" value="F:oxidoreductase activity"/>
    <property type="evidence" value="ECO:0007669"/>
    <property type="project" value="UniProtKB-KW"/>
</dbReference>
<reference evidence="4 5" key="1">
    <citation type="submission" date="2020-10" db="EMBL/GenBank/DDBJ databases">
        <title>Complete genome sequence of Paludibaculum fermentans P105T, a facultatively anaerobic acidobacterium capable of dissimilatory Fe(III) reduction.</title>
        <authorList>
            <person name="Dedysh S.N."/>
            <person name="Beletsky A.V."/>
            <person name="Kulichevskaya I.S."/>
            <person name="Mardanov A.V."/>
            <person name="Ravin N.V."/>
        </authorList>
    </citation>
    <scope>NUCLEOTIDE SEQUENCE [LARGE SCALE GENOMIC DNA]</scope>
    <source>
        <strain evidence="4 5">P105</strain>
    </source>
</reference>
<evidence type="ECO:0000259" key="3">
    <source>
        <dbReference type="Pfam" id="PF02894"/>
    </source>
</evidence>
<dbReference type="EMBL" id="CP063849">
    <property type="protein sequence ID" value="QOY86561.1"/>
    <property type="molecule type" value="Genomic_DNA"/>
</dbReference>
<keyword evidence="5" id="KW-1185">Reference proteome</keyword>
<dbReference type="Pfam" id="PF02894">
    <property type="entry name" value="GFO_IDH_MocA_C"/>
    <property type="match status" value="1"/>
</dbReference>
<dbReference type="InterPro" id="IPR000683">
    <property type="entry name" value="Gfo/Idh/MocA-like_OxRdtase_N"/>
</dbReference>
<dbReference type="InterPro" id="IPR050463">
    <property type="entry name" value="Gfo/Idh/MocA_oxidrdct_glycsds"/>
</dbReference>
<protein>
    <submittedName>
        <fullName evidence="4">Gfo/Idh/MocA family oxidoreductase</fullName>
    </submittedName>
</protein>
<dbReference type="KEGG" id="pfer:IRI77_27735"/>
<evidence type="ECO:0000259" key="2">
    <source>
        <dbReference type="Pfam" id="PF01408"/>
    </source>
</evidence>
<accession>A0A7S7NMV5</accession>
<keyword evidence="1" id="KW-0560">Oxidoreductase</keyword>
<dbReference type="InterPro" id="IPR004104">
    <property type="entry name" value="Gfo/Idh/MocA-like_OxRdtase_C"/>
</dbReference>
<dbReference type="SUPFAM" id="SSF51735">
    <property type="entry name" value="NAD(P)-binding Rossmann-fold domains"/>
    <property type="match status" value="1"/>
</dbReference>
<feature type="domain" description="Gfo/Idh/MocA-like oxidoreductase C-terminal" evidence="3">
    <location>
        <begin position="146"/>
        <end position="339"/>
    </location>
</feature>
<dbReference type="SUPFAM" id="SSF55347">
    <property type="entry name" value="Glyceraldehyde-3-phosphate dehydrogenase-like, C-terminal domain"/>
    <property type="match status" value="1"/>
</dbReference>
<dbReference type="PANTHER" id="PTHR43818:SF11">
    <property type="entry name" value="BCDNA.GH03377"/>
    <property type="match status" value="1"/>
</dbReference>
<evidence type="ECO:0000313" key="4">
    <source>
        <dbReference type="EMBL" id="QOY86561.1"/>
    </source>
</evidence>
<dbReference type="GO" id="GO:0000166">
    <property type="term" value="F:nucleotide binding"/>
    <property type="evidence" value="ECO:0007669"/>
    <property type="project" value="InterPro"/>
</dbReference>
<dbReference type="Gene3D" id="3.40.50.720">
    <property type="entry name" value="NAD(P)-binding Rossmann-like Domain"/>
    <property type="match status" value="1"/>
</dbReference>
<dbReference type="RefSeq" id="WP_194448230.1">
    <property type="nucleotide sequence ID" value="NZ_CP063849.1"/>
</dbReference>
<organism evidence="4 5">
    <name type="scientific">Paludibaculum fermentans</name>
    <dbReference type="NCBI Taxonomy" id="1473598"/>
    <lineage>
        <taxon>Bacteria</taxon>
        <taxon>Pseudomonadati</taxon>
        <taxon>Acidobacteriota</taxon>
        <taxon>Terriglobia</taxon>
        <taxon>Bryobacterales</taxon>
        <taxon>Bryobacteraceae</taxon>
        <taxon>Paludibaculum</taxon>
    </lineage>
</organism>
<proteinExistence type="predicted"/>
<sequence length="375" mass="42057">MAAPLITSRLSANDRPTYGLIASGGRGRYLSTNFNKLGAQCVAVCDVYEPNIQQALQLNPGARSYFHHEELLAQKGIDFVVCAGPDHWHCQHLLDGLKAGKDVYTEKPLSKSLKESALMVDAVKKSGKVVQVGMQRRSAPMIMKAKKLVDDGMLGRITMVKAQWHWNVAKPLNNSPLTGKVDWDRFLGNAPKRDIEPMRLRYWRLFRDYAGGNMTDQGTHLMDVVQWFTNAPPPKSALAMGYVAKNEGAEHPEIFSTIFDHGKFMTTWTLNYCNDFEDSWSILFMGDQATMRLNDAGFVVWKEQWKDNREPIIQEQAPVPIETHIQNFLDCIVSRKQPNCPVEIAQRAVAGPHLGNIAMSEGRLAKLADDMVTVS</sequence>
<feature type="domain" description="Gfo/Idh/MocA-like oxidoreductase N-terminal" evidence="2">
    <location>
        <begin position="27"/>
        <end position="133"/>
    </location>
</feature>
<dbReference type="Gene3D" id="3.30.360.10">
    <property type="entry name" value="Dihydrodipicolinate Reductase, domain 2"/>
    <property type="match status" value="1"/>
</dbReference>
<gene>
    <name evidence="4" type="ORF">IRI77_27735</name>
</gene>
<dbReference type="InterPro" id="IPR036291">
    <property type="entry name" value="NAD(P)-bd_dom_sf"/>
</dbReference>
<dbReference type="AlphaFoldDB" id="A0A7S7NMV5"/>
<evidence type="ECO:0000313" key="5">
    <source>
        <dbReference type="Proteomes" id="UP000593892"/>
    </source>
</evidence>
<evidence type="ECO:0000256" key="1">
    <source>
        <dbReference type="ARBA" id="ARBA00023002"/>
    </source>
</evidence>
<dbReference type="Pfam" id="PF01408">
    <property type="entry name" value="GFO_IDH_MocA"/>
    <property type="match status" value="1"/>
</dbReference>
<dbReference type="PANTHER" id="PTHR43818">
    <property type="entry name" value="BCDNA.GH03377"/>
    <property type="match status" value="1"/>
</dbReference>
<name>A0A7S7NMV5_PALFE</name>